<keyword evidence="1" id="KW-0597">Phosphoprotein</keyword>
<comment type="caution">
    <text evidence="3">The sequence shown here is derived from an EMBL/GenBank/DDBJ whole genome shotgun (WGS) entry which is preliminary data.</text>
</comment>
<name>A0A1V1PC85_9BACT</name>
<dbReference type="SUPFAM" id="SSF52172">
    <property type="entry name" value="CheY-like"/>
    <property type="match status" value="1"/>
</dbReference>
<dbReference type="Pfam" id="PF00072">
    <property type="entry name" value="Response_reg"/>
    <property type="match status" value="1"/>
</dbReference>
<feature type="modified residue" description="4-aspartylphosphate" evidence="1">
    <location>
        <position position="62"/>
    </location>
</feature>
<dbReference type="EMBL" id="ATBP01000138">
    <property type="protein sequence ID" value="ETR72529.1"/>
    <property type="molecule type" value="Genomic_DNA"/>
</dbReference>
<reference evidence="4" key="1">
    <citation type="submission" date="2012-11" db="EMBL/GenBank/DDBJ databases">
        <authorList>
            <person name="Lucero-Rivera Y.E."/>
            <person name="Tovar-Ramirez D."/>
        </authorList>
    </citation>
    <scope>NUCLEOTIDE SEQUENCE [LARGE SCALE GENOMIC DNA]</scope>
    <source>
        <strain evidence="4">Araruama</strain>
    </source>
</reference>
<evidence type="ECO:0000256" key="1">
    <source>
        <dbReference type="PROSITE-ProRule" id="PRU00169"/>
    </source>
</evidence>
<dbReference type="GO" id="GO:0000156">
    <property type="term" value="F:phosphorelay response regulator activity"/>
    <property type="evidence" value="ECO:0007669"/>
    <property type="project" value="TreeGrafter"/>
</dbReference>
<gene>
    <name evidence="3" type="ORF">OMM_07455</name>
</gene>
<dbReference type="InterPro" id="IPR011006">
    <property type="entry name" value="CheY-like_superfamily"/>
</dbReference>
<dbReference type="PANTHER" id="PTHR45526:SF1">
    <property type="entry name" value="TRANSCRIPTIONAL REGULATORY PROTEIN DCUR-RELATED"/>
    <property type="match status" value="1"/>
</dbReference>
<dbReference type="CDD" id="cd00156">
    <property type="entry name" value="REC"/>
    <property type="match status" value="1"/>
</dbReference>
<dbReference type="InterPro" id="IPR051271">
    <property type="entry name" value="2C-system_Tx_regulators"/>
</dbReference>
<sequence>MNDYPQSISILLIEDNPGDAFLIEEYLSESRFEQYSVKCVARIEQAKEWLTNHPDCSVILLDLHLPDGQGMYTFDQIYSSAPHIPIIALTGLDDDLIIGDIISKGAQDYLIKGSKPWEH</sequence>
<dbReference type="InterPro" id="IPR001789">
    <property type="entry name" value="Sig_transdc_resp-reg_receiver"/>
</dbReference>
<dbReference type="AlphaFoldDB" id="A0A1V1PC85"/>
<dbReference type="PROSITE" id="PS50110">
    <property type="entry name" value="RESPONSE_REGULATORY"/>
    <property type="match status" value="1"/>
</dbReference>
<evidence type="ECO:0000259" key="2">
    <source>
        <dbReference type="PROSITE" id="PS50110"/>
    </source>
</evidence>
<dbReference type="SMART" id="SM00448">
    <property type="entry name" value="REC"/>
    <property type="match status" value="1"/>
</dbReference>
<accession>A0A1V1PC85</accession>
<feature type="domain" description="Response regulatory" evidence="2">
    <location>
        <begin position="9"/>
        <end position="119"/>
    </location>
</feature>
<dbReference type="Proteomes" id="UP000189670">
    <property type="component" value="Unassembled WGS sequence"/>
</dbReference>
<dbReference type="PANTHER" id="PTHR45526">
    <property type="entry name" value="TRANSCRIPTIONAL REGULATORY PROTEIN DPIA"/>
    <property type="match status" value="1"/>
</dbReference>
<evidence type="ECO:0000313" key="3">
    <source>
        <dbReference type="EMBL" id="ETR72529.1"/>
    </source>
</evidence>
<organism evidence="3 4">
    <name type="scientific">Candidatus Magnetoglobus multicellularis str. Araruama</name>
    <dbReference type="NCBI Taxonomy" id="890399"/>
    <lineage>
        <taxon>Bacteria</taxon>
        <taxon>Pseudomonadati</taxon>
        <taxon>Thermodesulfobacteriota</taxon>
        <taxon>Desulfobacteria</taxon>
        <taxon>Desulfobacterales</taxon>
        <taxon>Desulfobacteraceae</taxon>
        <taxon>Candidatus Magnetoglobus</taxon>
    </lineage>
</organism>
<dbReference type="Gene3D" id="3.40.50.2300">
    <property type="match status" value="1"/>
</dbReference>
<proteinExistence type="predicted"/>
<protein>
    <recommendedName>
        <fullName evidence="2">Response regulatory domain-containing protein</fullName>
    </recommendedName>
</protein>
<evidence type="ECO:0000313" key="4">
    <source>
        <dbReference type="Proteomes" id="UP000189670"/>
    </source>
</evidence>